<evidence type="ECO:0000313" key="3">
    <source>
        <dbReference type="Proteomes" id="UP001160390"/>
    </source>
</evidence>
<dbReference type="PANTHER" id="PTHR33840:SF1">
    <property type="entry name" value="TLE1 PHOSPHOLIPASE DOMAIN-CONTAINING PROTEIN"/>
    <property type="match status" value="1"/>
</dbReference>
<dbReference type="InterPro" id="IPR018712">
    <property type="entry name" value="Tle1-like_cat"/>
</dbReference>
<protein>
    <recommendedName>
        <fullName evidence="1">T6SS Phospholipase effector Tle1-like catalytic domain-containing protein</fullName>
    </recommendedName>
</protein>
<dbReference type="EMBL" id="CABFNP030001041">
    <property type="protein sequence ID" value="CAI6090727.1"/>
    <property type="molecule type" value="Genomic_DNA"/>
</dbReference>
<dbReference type="Pfam" id="PF09994">
    <property type="entry name" value="T6SS_Tle1-like_cat"/>
    <property type="match status" value="1"/>
</dbReference>
<gene>
    <name evidence="2" type="ORF">CCHLO57077_00017975</name>
</gene>
<evidence type="ECO:0000259" key="1">
    <source>
        <dbReference type="Pfam" id="PF09994"/>
    </source>
</evidence>
<evidence type="ECO:0000313" key="2">
    <source>
        <dbReference type="EMBL" id="CAI6090727.1"/>
    </source>
</evidence>
<accession>A0AA35M560</accession>
<feature type="domain" description="T6SS Phospholipase effector Tle1-like catalytic" evidence="1">
    <location>
        <begin position="25"/>
        <end position="301"/>
    </location>
</feature>
<dbReference type="Proteomes" id="UP001160390">
    <property type="component" value="Unassembled WGS sequence"/>
</dbReference>
<dbReference type="AlphaFoldDB" id="A0AA35M560"/>
<comment type="caution">
    <text evidence="2">The sequence shown here is derived from an EMBL/GenBank/DDBJ whole genome shotgun (WGS) entry which is preliminary data.</text>
</comment>
<sequence>DTGFERFIHFPFAIMAQSQNLATYKRIIICADGTWQASDISDKSASSNVAKLARAVANNGIDAQGNIVKQIVLYHSALGAGDPPFQKFNYGSIGWGLDGDIRQIYNFISNNYEDGDELFFFGFSRGAFTVRSVAGLVCDIGVLSALHMPCFTEMWEAYRANTNGKSFRETWWYLDHKDALGLTDVRVKVVGVWETVGDLGIPEWPELRQLNRLGFNINPEYSFHNTKVSKNLEYAFQALAIDEQRLSYFPTLWHKTRDGPAKDLQQCWFAGVHEDIGGLRDGSPDASYSETGHNSFAWMVDNLSGMLTFDAEAIEIIIKNHMSALKSIRVADGWGCGPIGSSFSGLQGLFWGLLHRQHRTPGVYLQDPGGGTSGATNEYFHPTVRIRQKNLSYKPVSLKRCFPMKRDSGGGWLWVMSDLRAVPEYVIKPEKKMSIVYQENGSLKYTARESLSRSLCPQSILTRLDEDNDMIGVDWNLPRLAITTNTMMRVFISDMSLAKHGIFHNFEMEVDIGQPLSQIIRKVADKGFKGDLVYGGKRLTWIRDRLPADLGLYKDSTIHIIPSEENIDLVTEQNSFAEFRHHSKKLKCLKEAADEHDFDYNPHIIEPEEYYNWLTSLEDYVFANSELRMSDGSYDAKENNFDFFGHVDVPGHMLPQSQLALNLWAQSQTSPSAIAEHQVTVKTLFLSYMKSYLILTRINKSMHTLVADGFASSYFSFLLEIPGEAIAQIVPVERAFLSKLQEKIEKVVKLLSDEHASIKTDLRDEKIRDCLQPVINDFFGSLTVGGGVGVSQKRYPEVPIKESVWKEWTLMPKRANPEILQTNYGVEFGDLEQRAWRANLVNALNESDGKGEPEPLYQFWKNHEKDKEEVSNLVSYILSILEDSGSVDGNLKVPSVTTLKKNELYYPTWEWLRDPATPGGWMRKTYEKGKVTIGEGHGGIMV</sequence>
<dbReference type="PANTHER" id="PTHR33840">
    <property type="match status" value="1"/>
</dbReference>
<organism evidence="2 3">
    <name type="scientific">Clonostachys chloroleuca</name>
    <dbReference type="NCBI Taxonomy" id="1926264"/>
    <lineage>
        <taxon>Eukaryota</taxon>
        <taxon>Fungi</taxon>
        <taxon>Dikarya</taxon>
        <taxon>Ascomycota</taxon>
        <taxon>Pezizomycotina</taxon>
        <taxon>Sordariomycetes</taxon>
        <taxon>Hypocreomycetidae</taxon>
        <taxon>Hypocreales</taxon>
        <taxon>Bionectriaceae</taxon>
        <taxon>Clonostachys</taxon>
    </lineage>
</organism>
<proteinExistence type="predicted"/>
<name>A0AA35M560_9HYPO</name>
<reference evidence="2" key="1">
    <citation type="submission" date="2023-01" db="EMBL/GenBank/DDBJ databases">
        <authorList>
            <person name="Piombo E."/>
        </authorList>
    </citation>
    <scope>NUCLEOTIDE SEQUENCE</scope>
</reference>
<keyword evidence="3" id="KW-1185">Reference proteome</keyword>
<feature type="non-terminal residue" evidence="2">
    <location>
        <position position="1"/>
    </location>
</feature>